<keyword evidence="3" id="KW-0808">Transferase</keyword>
<dbReference type="Gene3D" id="1.10.510.10">
    <property type="entry name" value="Transferase(Phosphotransferase) domain 1"/>
    <property type="match status" value="1"/>
</dbReference>
<sequence>MAIRVGERYRVGRVIGQGSFCNVKLGYDTQNEDKEVTIKLEEKKSPHLQLLFEAKVYRILQGGLGIPNVHWFGQEGDFNIMVMDNLGPSLEDLFNYCNRKFSLKTVLMIADQMIERIEYLHTNNFIHRDLKPSDFLIGLGKQADIIYLIDYGLAKKFRDARTTLHIPYQSAKSLTGTARFSSINTHLEIEQSRRDDLESIGYCLVYFLKGSLPWIGIKAESRIEKYQKIADKKISTPIEVLCEDLPEEFITYLKYCRSLKFEEKPDYVLIRRIFKDLFFRCEYKWNTIFDWAEVAVNQEKEEYEALRQDVLLKEHEDQQNQ</sequence>
<dbReference type="HOGENOM" id="CLU_019279_2_0_1"/>
<organism evidence="3 4">
    <name type="scientific">Tetrahymena thermophila (strain SB210)</name>
    <dbReference type="NCBI Taxonomy" id="312017"/>
    <lineage>
        <taxon>Eukaryota</taxon>
        <taxon>Sar</taxon>
        <taxon>Alveolata</taxon>
        <taxon>Ciliophora</taxon>
        <taxon>Intramacronucleata</taxon>
        <taxon>Oligohymenophorea</taxon>
        <taxon>Hymenostomatida</taxon>
        <taxon>Tetrahymenina</taxon>
        <taxon>Tetrahymenidae</taxon>
        <taxon>Tetrahymena</taxon>
    </lineage>
</organism>
<protein>
    <recommendedName>
        <fullName evidence="1">Casein kinase I</fullName>
    </recommendedName>
</protein>
<dbReference type="RefSeq" id="XP_001031063.1">
    <property type="nucleotide sequence ID" value="XM_001031063.1"/>
</dbReference>
<dbReference type="PROSITE" id="PS50011">
    <property type="entry name" value="PROTEIN_KINASE_DOM"/>
    <property type="match status" value="1"/>
</dbReference>
<dbReference type="AlphaFoldDB" id="Q22DQ4"/>
<accession>Q22DQ4</accession>
<proteinExistence type="predicted"/>
<dbReference type="Proteomes" id="UP000009168">
    <property type="component" value="Unassembled WGS sequence"/>
</dbReference>
<dbReference type="STRING" id="312017.Q22DQ4"/>
<evidence type="ECO:0000313" key="4">
    <source>
        <dbReference type="Proteomes" id="UP000009168"/>
    </source>
</evidence>
<reference evidence="4" key="1">
    <citation type="journal article" date="2006" name="PLoS Biol.">
        <title>Macronuclear genome sequence of the ciliate Tetrahymena thermophila, a model eukaryote.</title>
        <authorList>
            <person name="Eisen J.A."/>
            <person name="Coyne R.S."/>
            <person name="Wu M."/>
            <person name="Wu D."/>
            <person name="Thiagarajan M."/>
            <person name="Wortman J.R."/>
            <person name="Badger J.H."/>
            <person name="Ren Q."/>
            <person name="Amedeo P."/>
            <person name="Jones K.M."/>
            <person name="Tallon L.J."/>
            <person name="Delcher A.L."/>
            <person name="Salzberg S.L."/>
            <person name="Silva J.C."/>
            <person name="Haas B.J."/>
            <person name="Majoros W.H."/>
            <person name="Farzad M."/>
            <person name="Carlton J.M."/>
            <person name="Smith R.K. Jr."/>
            <person name="Garg J."/>
            <person name="Pearlman R.E."/>
            <person name="Karrer K.M."/>
            <person name="Sun L."/>
            <person name="Manning G."/>
            <person name="Elde N.C."/>
            <person name="Turkewitz A.P."/>
            <person name="Asai D.J."/>
            <person name="Wilkes D.E."/>
            <person name="Wang Y."/>
            <person name="Cai H."/>
            <person name="Collins K."/>
            <person name="Stewart B.A."/>
            <person name="Lee S.R."/>
            <person name="Wilamowska K."/>
            <person name="Weinberg Z."/>
            <person name="Ruzzo W.L."/>
            <person name="Wloga D."/>
            <person name="Gaertig J."/>
            <person name="Frankel J."/>
            <person name="Tsao C.-C."/>
            <person name="Gorovsky M.A."/>
            <person name="Keeling P.J."/>
            <person name="Waller R.F."/>
            <person name="Patron N.J."/>
            <person name="Cherry J.M."/>
            <person name="Stover N.A."/>
            <person name="Krieger C.J."/>
            <person name="del Toro C."/>
            <person name="Ryder H.F."/>
            <person name="Williamson S.C."/>
            <person name="Barbeau R.A."/>
            <person name="Hamilton E.P."/>
            <person name="Orias E."/>
        </authorList>
    </citation>
    <scope>NUCLEOTIDE SEQUENCE [LARGE SCALE GENOMIC DNA]</scope>
    <source>
        <strain evidence="4">SB210</strain>
    </source>
</reference>
<gene>
    <name evidence="3" type="ORF">TTHERM_00938880</name>
</gene>
<feature type="domain" description="Protein kinase" evidence="2">
    <location>
        <begin position="9"/>
        <end position="279"/>
    </location>
</feature>
<dbReference type="SUPFAM" id="SSF56112">
    <property type="entry name" value="Protein kinase-like (PK-like)"/>
    <property type="match status" value="1"/>
</dbReference>
<dbReference type="GeneID" id="7840563"/>
<dbReference type="SMART" id="SM00220">
    <property type="entry name" value="S_TKc"/>
    <property type="match status" value="1"/>
</dbReference>
<dbReference type="OrthoDB" id="406563at2759"/>
<dbReference type="GO" id="GO:0004672">
    <property type="term" value="F:protein kinase activity"/>
    <property type="evidence" value="ECO:0007669"/>
    <property type="project" value="InterPro"/>
</dbReference>
<dbReference type="OMA" id="HHQLEYE"/>
<name>Q22DQ4_TETTS</name>
<dbReference type="InterPro" id="IPR011009">
    <property type="entry name" value="Kinase-like_dom_sf"/>
</dbReference>
<keyword evidence="4" id="KW-1185">Reference proteome</keyword>
<evidence type="ECO:0000256" key="1">
    <source>
        <dbReference type="ARBA" id="ARBA00023860"/>
    </source>
</evidence>
<dbReference type="FunFam" id="1.10.510.10:FF:000596">
    <property type="entry name" value="CK1 family protein kinase"/>
    <property type="match status" value="1"/>
</dbReference>
<dbReference type="KEGG" id="tet:TTHERM_00938880"/>
<evidence type="ECO:0000313" key="3">
    <source>
        <dbReference type="EMBL" id="EAR83400.1"/>
    </source>
</evidence>
<dbReference type="EMBL" id="GG662503">
    <property type="protein sequence ID" value="EAR83400.1"/>
    <property type="molecule type" value="Genomic_DNA"/>
</dbReference>
<dbReference type="GO" id="GO:0005524">
    <property type="term" value="F:ATP binding"/>
    <property type="evidence" value="ECO:0007669"/>
    <property type="project" value="InterPro"/>
</dbReference>
<dbReference type="PANTHER" id="PTHR11909">
    <property type="entry name" value="CASEIN KINASE-RELATED"/>
    <property type="match status" value="1"/>
</dbReference>
<dbReference type="InParanoid" id="Q22DQ4"/>
<dbReference type="InterPro" id="IPR050235">
    <property type="entry name" value="CK1_Ser-Thr_kinase"/>
</dbReference>
<dbReference type="InterPro" id="IPR000719">
    <property type="entry name" value="Prot_kinase_dom"/>
</dbReference>
<dbReference type="eggNOG" id="KOG1164">
    <property type="taxonomic scope" value="Eukaryota"/>
</dbReference>
<keyword evidence="3" id="KW-0418">Kinase</keyword>
<dbReference type="Pfam" id="PF00069">
    <property type="entry name" value="Pkinase"/>
    <property type="match status" value="1"/>
</dbReference>
<evidence type="ECO:0000259" key="2">
    <source>
        <dbReference type="PROSITE" id="PS50011"/>
    </source>
</evidence>